<dbReference type="EMBL" id="JBHSFQ010000008">
    <property type="protein sequence ID" value="MFC4562404.1"/>
    <property type="molecule type" value="Genomic_DNA"/>
</dbReference>
<name>A0ABV9DVK1_9ACTN</name>
<evidence type="ECO:0000313" key="3">
    <source>
        <dbReference type="Proteomes" id="UP001595923"/>
    </source>
</evidence>
<dbReference type="Proteomes" id="UP001595923">
    <property type="component" value="Unassembled WGS sequence"/>
</dbReference>
<evidence type="ECO:0000313" key="2">
    <source>
        <dbReference type="EMBL" id="MFC4562404.1"/>
    </source>
</evidence>
<organism evidence="2 3">
    <name type="scientific">Nocardiopsis mangrovi</name>
    <dbReference type="NCBI Taxonomy" id="1179818"/>
    <lineage>
        <taxon>Bacteria</taxon>
        <taxon>Bacillati</taxon>
        <taxon>Actinomycetota</taxon>
        <taxon>Actinomycetes</taxon>
        <taxon>Streptosporangiales</taxon>
        <taxon>Nocardiopsidaceae</taxon>
        <taxon>Nocardiopsis</taxon>
    </lineage>
</organism>
<keyword evidence="3" id="KW-1185">Reference proteome</keyword>
<protein>
    <submittedName>
        <fullName evidence="2">Uncharacterized protein</fullName>
    </submittedName>
</protein>
<feature type="region of interest" description="Disordered" evidence="1">
    <location>
        <begin position="48"/>
        <end position="80"/>
    </location>
</feature>
<proteinExistence type="predicted"/>
<sequence length="80" mass="8647">MSKRQRSRLEVSRTAVKLFWERGPAGTSGNDIAAFRLVSETVAPAAVQESTAERHAYPAGEIPGRDTQAAESLVRHAARA</sequence>
<comment type="caution">
    <text evidence="2">The sequence shown here is derived from an EMBL/GenBank/DDBJ whole genome shotgun (WGS) entry which is preliminary data.</text>
</comment>
<dbReference type="RefSeq" id="WP_378573599.1">
    <property type="nucleotide sequence ID" value="NZ_JBHSFQ010000008.1"/>
</dbReference>
<accession>A0ABV9DVK1</accession>
<evidence type="ECO:0000256" key="1">
    <source>
        <dbReference type="SAM" id="MobiDB-lite"/>
    </source>
</evidence>
<gene>
    <name evidence="2" type="ORF">ACFO4E_11125</name>
</gene>
<reference evidence="3" key="1">
    <citation type="journal article" date="2019" name="Int. J. Syst. Evol. Microbiol.">
        <title>The Global Catalogue of Microorganisms (GCM) 10K type strain sequencing project: providing services to taxonomists for standard genome sequencing and annotation.</title>
        <authorList>
            <consortium name="The Broad Institute Genomics Platform"/>
            <consortium name="The Broad Institute Genome Sequencing Center for Infectious Disease"/>
            <person name="Wu L."/>
            <person name="Ma J."/>
        </authorList>
    </citation>
    <scope>NUCLEOTIDE SEQUENCE [LARGE SCALE GENOMIC DNA]</scope>
    <source>
        <strain evidence="3">XZYJ18</strain>
    </source>
</reference>